<evidence type="ECO:0000256" key="5">
    <source>
        <dbReference type="ARBA" id="ARBA00022741"/>
    </source>
</evidence>
<reference evidence="13" key="1">
    <citation type="submission" date="2022-07" db="EMBL/GenBank/DDBJ databases">
        <title>Evaluation of T. orientalis genome assembly methods using nanopore sequencing and analysis of variation between genomes.</title>
        <authorList>
            <person name="Yam J."/>
            <person name="Micallef M.L."/>
            <person name="Liu M."/>
            <person name="Djordjevic S.P."/>
            <person name="Bogema D.R."/>
            <person name="Jenkins C."/>
        </authorList>
    </citation>
    <scope>NUCLEOTIDE SEQUENCE</scope>
    <source>
        <strain evidence="13">Fish Creek</strain>
    </source>
</reference>
<keyword evidence="3 10" id="KW-0436">Ligase</keyword>
<keyword evidence="7 10" id="KW-0460">Magnesium</keyword>
<dbReference type="GO" id="GO:0005525">
    <property type="term" value="F:GTP binding"/>
    <property type="evidence" value="ECO:0007669"/>
    <property type="project" value="UniProtKB-UniRule"/>
</dbReference>
<feature type="binding site" evidence="10">
    <location>
        <position position="235"/>
    </location>
    <ligand>
        <name>IMP</name>
        <dbReference type="ChEBI" id="CHEBI:58053"/>
    </ligand>
</feature>
<dbReference type="PROSITE" id="PS00513">
    <property type="entry name" value="ADENYLOSUCCIN_SYN_2"/>
    <property type="match status" value="1"/>
</dbReference>
<comment type="function">
    <text evidence="12">Plays an important role in the de novo pathway of purine nucleotide biosynthesis.</text>
</comment>
<evidence type="ECO:0000256" key="7">
    <source>
        <dbReference type="ARBA" id="ARBA00022842"/>
    </source>
</evidence>
<name>A0A976M6F0_THEOR</name>
<keyword evidence="2 10" id="KW-0963">Cytoplasm</keyword>
<evidence type="ECO:0000256" key="3">
    <source>
        <dbReference type="ARBA" id="ARBA00022598"/>
    </source>
</evidence>
<feature type="binding site" evidence="10">
    <location>
        <position position="23"/>
    </location>
    <ligand>
        <name>Mg(2+)</name>
        <dbReference type="ChEBI" id="CHEBI:18420"/>
    </ligand>
</feature>
<comment type="pathway">
    <text evidence="10 12">Purine metabolism; AMP biosynthesis via de novo pathway; AMP from IMP: step 1/2.</text>
</comment>
<dbReference type="InterPro" id="IPR042111">
    <property type="entry name" value="Adenylosuccinate_synth_dom3"/>
</dbReference>
<dbReference type="NCBIfam" id="TIGR00184">
    <property type="entry name" value="purA"/>
    <property type="match status" value="1"/>
</dbReference>
<comment type="similarity">
    <text evidence="10 12">Belongs to the adenylosuccinate synthetase family.</text>
</comment>
<accession>A0A976M6F0</accession>
<feature type="active site" evidence="11">
    <location>
        <position position="152"/>
    </location>
</feature>
<dbReference type="HAMAP" id="MF_00011">
    <property type="entry name" value="Adenylosucc_synth"/>
    <property type="match status" value="1"/>
</dbReference>
<dbReference type="CDD" id="cd03108">
    <property type="entry name" value="AdSS"/>
    <property type="match status" value="1"/>
</dbReference>
<feature type="binding site" evidence="10">
    <location>
        <position position="314"/>
    </location>
    <ligand>
        <name>IMP</name>
        <dbReference type="ChEBI" id="CHEBI:58053"/>
    </ligand>
</feature>
<dbReference type="GO" id="GO:0046040">
    <property type="term" value="P:IMP metabolic process"/>
    <property type="evidence" value="ECO:0007669"/>
    <property type="project" value="TreeGrafter"/>
</dbReference>
<protein>
    <recommendedName>
        <fullName evidence="10 12">Adenylosuccinate synthetase</fullName>
        <shortName evidence="10">AMPSase</shortName>
        <shortName evidence="10">AdSS</shortName>
        <ecNumber evidence="10 12">6.3.4.4</ecNumber>
    </recommendedName>
    <alternativeName>
        <fullName evidence="10">IMP--aspartate ligase</fullName>
    </alternativeName>
</protein>
<evidence type="ECO:0000313" key="13">
    <source>
        <dbReference type="EMBL" id="UKJ89356.2"/>
    </source>
</evidence>
<dbReference type="InterPro" id="IPR027417">
    <property type="entry name" value="P-loop_NTPase"/>
</dbReference>
<dbReference type="GO" id="GO:0000287">
    <property type="term" value="F:magnesium ion binding"/>
    <property type="evidence" value="ECO:0007669"/>
    <property type="project" value="UniProtKB-UniRule"/>
</dbReference>
<sequence length="442" mass="50004">MNSLSYDSAKHKVILISGMQWGDEGKGKLVSHLSPDFDLFARYNGGHNSGHEVMIDNVAYKLHLLPCGSLSRRALNVLGNGVVIHLESLIREIETLKKAGISIENRLFISERAHLIFDFHIELDKGNEADLRKYASKIGTTKRGIGPSYSTKCARTGIMIGEMFNWPNFEVLVKNLCHRMNIGRLSDEEIEEVANRELKKQREYFKVLKHCIVDVSFMIRQYIKTGKRVFFEGANGVLLDLSLGTYPFVTSSNTTSSGVYNGLGLNPSLPILKIGVLKCYQTRVGDGPFPTELFDETFEKLSKEGNEYGVSTGRSRRCGWLDMVAAKYAQETNGFDLINLTKLDVLSHLNEIKVCVSYKDKTTGRLLEDGRFPSCIYKFDEFEPVYKTFPGWPGEDLSKCTKFEDLPENCREYIKYIETELSVPIQWIGVGTDVKNMIIRDL</sequence>
<dbReference type="EC" id="6.3.4.4" evidence="10 12"/>
<feature type="binding site" evidence="10">
    <location>
        <position position="141"/>
    </location>
    <ligand>
        <name>IMP</name>
        <dbReference type="ChEBI" id="CHEBI:58053"/>
    </ligand>
</feature>
<dbReference type="InterPro" id="IPR033128">
    <property type="entry name" value="Adenylosuccin_syn_Lys_AS"/>
</dbReference>
<gene>
    <name evidence="13" type="ORF">MACJ_002606</name>
</gene>
<feature type="binding site" evidence="10">
    <location>
        <begin position="48"/>
        <end position="51"/>
    </location>
    <ligand>
        <name>IMP</name>
        <dbReference type="ChEBI" id="CHEBI:58053"/>
    </ligand>
</feature>
<evidence type="ECO:0000256" key="2">
    <source>
        <dbReference type="ARBA" id="ARBA00022490"/>
    </source>
</evidence>
<dbReference type="GO" id="GO:0005737">
    <property type="term" value="C:cytoplasm"/>
    <property type="evidence" value="ECO:0007669"/>
    <property type="project" value="UniProtKB-SubCell"/>
</dbReference>
<comment type="subunit">
    <text evidence="1 10">Homodimer.</text>
</comment>
<keyword evidence="4 10" id="KW-0479">Metal-binding</keyword>
<comment type="function">
    <text evidence="10">Plays an important role in the salvage pathway for purine nucleotide biosynthesis. Catalyzes the first commited step in the biosynthesis of AMP from IMP.</text>
</comment>
<feature type="binding site" evidence="10">
    <location>
        <begin position="23"/>
        <end position="26"/>
    </location>
    <ligand>
        <name>IMP</name>
        <dbReference type="ChEBI" id="CHEBI:58053"/>
    </ligand>
</feature>
<keyword evidence="5 10" id="KW-0547">Nucleotide-binding</keyword>
<dbReference type="InterPro" id="IPR018220">
    <property type="entry name" value="Adenylosuccin_syn_GTP-bd"/>
</dbReference>
<feature type="binding site" evidence="10">
    <location>
        <begin position="342"/>
        <end position="344"/>
    </location>
    <ligand>
        <name>GTP</name>
        <dbReference type="ChEBI" id="CHEBI:37565"/>
    </ligand>
</feature>
<feature type="binding site" evidence="10">
    <location>
        <position position="50"/>
    </location>
    <ligand>
        <name>Mg(2+)</name>
        <dbReference type="ChEBI" id="CHEBI:18420"/>
    </ligand>
</feature>
<comment type="miscellaneous">
    <text evidence="10">Parasitic protozoa lack the de novo purine biosynthesis pathway and rely exclusively on the salvage pathway for their purine nucleotide requirements.</text>
</comment>
<keyword evidence="8 10" id="KW-0342">GTP-binding</keyword>
<dbReference type="Pfam" id="PF00709">
    <property type="entry name" value="Adenylsucc_synt"/>
    <property type="match status" value="1"/>
</dbReference>
<dbReference type="Proteomes" id="UP000244803">
    <property type="component" value="Chromosome 4"/>
</dbReference>
<feature type="active site" description="Proton acceptor" evidence="10">
    <location>
        <position position="23"/>
    </location>
</feature>
<dbReference type="AlphaFoldDB" id="A0A976M6F0"/>
<evidence type="ECO:0000256" key="9">
    <source>
        <dbReference type="ARBA" id="ARBA00025008"/>
    </source>
</evidence>
<organism evidence="13 14">
    <name type="scientific">Theileria orientalis</name>
    <dbReference type="NCBI Taxonomy" id="68886"/>
    <lineage>
        <taxon>Eukaryota</taxon>
        <taxon>Sar</taxon>
        <taxon>Alveolata</taxon>
        <taxon>Apicomplexa</taxon>
        <taxon>Aconoidasida</taxon>
        <taxon>Piroplasmida</taxon>
        <taxon>Theileriidae</taxon>
        <taxon>Theileria</taxon>
    </lineage>
</organism>
<comment type="catalytic activity">
    <reaction evidence="10 12">
        <text>IMP + L-aspartate + GTP = N(6)-(1,2-dicarboxyethyl)-AMP + GDP + phosphate + 2 H(+)</text>
        <dbReference type="Rhea" id="RHEA:15753"/>
        <dbReference type="ChEBI" id="CHEBI:15378"/>
        <dbReference type="ChEBI" id="CHEBI:29991"/>
        <dbReference type="ChEBI" id="CHEBI:37565"/>
        <dbReference type="ChEBI" id="CHEBI:43474"/>
        <dbReference type="ChEBI" id="CHEBI:57567"/>
        <dbReference type="ChEBI" id="CHEBI:58053"/>
        <dbReference type="ChEBI" id="CHEBI:58189"/>
        <dbReference type="EC" id="6.3.4.4"/>
    </reaction>
</comment>
<dbReference type="Gene3D" id="1.10.300.10">
    <property type="entry name" value="Adenylosuccinate Synthetase, subunit A, domain 2"/>
    <property type="match status" value="1"/>
</dbReference>
<comment type="cofactor">
    <cofactor evidence="10">
        <name>Mg(2+)</name>
        <dbReference type="ChEBI" id="CHEBI:18420"/>
    </cofactor>
    <text evidence="10">Binds 1 Mg(2+) ion per subunit.</text>
</comment>
<evidence type="ECO:0000256" key="8">
    <source>
        <dbReference type="ARBA" id="ARBA00023134"/>
    </source>
</evidence>
<dbReference type="EMBL" id="CP056067">
    <property type="protein sequence ID" value="UKJ89356.2"/>
    <property type="molecule type" value="Genomic_DNA"/>
</dbReference>
<evidence type="ECO:0000256" key="10">
    <source>
        <dbReference type="HAMAP-Rule" id="MF_03125"/>
    </source>
</evidence>
<comment type="function">
    <text evidence="9">Plays an important role in the salvage pathway for purine nucleotide biosynthesis. Catalyzes the first committed step in the biosynthesis of AMP from IMP.</text>
</comment>
<dbReference type="GO" id="GO:0004019">
    <property type="term" value="F:adenylosuccinate synthase activity"/>
    <property type="evidence" value="ECO:0007669"/>
    <property type="project" value="UniProtKB-UniRule"/>
</dbReference>
<feature type="binding site" evidence="10">
    <location>
        <position position="155"/>
    </location>
    <ligand>
        <name>IMP</name>
        <dbReference type="ChEBI" id="CHEBI:58053"/>
        <note>ligand shared between dimeric partners</note>
    </ligand>
</feature>
<dbReference type="InterPro" id="IPR042109">
    <property type="entry name" value="Adenylosuccinate_synth_dom1"/>
</dbReference>
<feature type="binding site" evidence="10">
    <location>
        <begin position="429"/>
        <end position="431"/>
    </location>
    <ligand>
        <name>GTP</name>
        <dbReference type="ChEBI" id="CHEBI:37565"/>
    </ligand>
</feature>
<feature type="binding site" evidence="10">
    <location>
        <begin position="310"/>
        <end position="316"/>
    </location>
    <ligand>
        <name>substrate</name>
    </ligand>
</feature>
<comment type="subcellular location">
    <subcellularLocation>
        <location evidence="10">Cytoplasm</location>
    </subcellularLocation>
</comment>
<evidence type="ECO:0000256" key="11">
    <source>
        <dbReference type="PROSITE-ProRule" id="PRU10134"/>
    </source>
</evidence>
<dbReference type="PANTHER" id="PTHR11846">
    <property type="entry name" value="ADENYLOSUCCINATE SYNTHETASE"/>
    <property type="match status" value="1"/>
</dbReference>
<proteinExistence type="inferred from homology"/>
<dbReference type="FunFam" id="3.90.170.10:FF:000001">
    <property type="entry name" value="Adenylosuccinate synthetase"/>
    <property type="match status" value="1"/>
</dbReference>
<feature type="binding site" evidence="10">
    <location>
        <begin position="50"/>
        <end position="52"/>
    </location>
    <ligand>
        <name>GTP</name>
        <dbReference type="ChEBI" id="CHEBI:37565"/>
    </ligand>
</feature>
<evidence type="ECO:0000256" key="6">
    <source>
        <dbReference type="ARBA" id="ARBA00022755"/>
    </source>
</evidence>
<dbReference type="GO" id="GO:0044208">
    <property type="term" value="P:'de novo' AMP biosynthetic process"/>
    <property type="evidence" value="ECO:0007669"/>
    <property type="project" value="UniProtKB-UniRule"/>
</dbReference>
<dbReference type="InterPro" id="IPR042110">
    <property type="entry name" value="Adenylosuccinate_synth_dom2"/>
</dbReference>
<dbReference type="NCBIfam" id="NF002223">
    <property type="entry name" value="PRK01117.1"/>
    <property type="match status" value="1"/>
</dbReference>
<dbReference type="OrthoDB" id="10265645at2759"/>
<dbReference type="SUPFAM" id="SSF52540">
    <property type="entry name" value="P-loop containing nucleoside triphosphate hydrolases"/>
    <property type="match status" value="1"/>
</dbReference>
<evidence type="ECO:0000313" key="14">
    <source>
        <dbReference type="Proteomes" id="UP000244803"/>
    </source>
</evidence>
<dbReference type="Gene3D" id="3.90.170.10">
    <property type="entry name" value="Adenylosuccinate Synthetase, subunit A, domain 3"/>
    <property type="match status" value="1"/>
</dbReference>
<dbReference type="PANTHER" id="PTHR11846:SF0">
    <property type="entry name" value="ADENYLOSUCCINATE SYNTHETASE"/>
    <property type="match status" value="1"/>
</dbReference>
<dbReference type="Gene3D" id="3.40.440.10">
    <property type="entry name" value="Adenylosuccinate Synthetase, subunit A, domain 1"/>
    <property type="match status" value="1"/>
</dbReference>
<dbReference type="SMART" id="SM00788">
    <property type="entry name" value="Adenylsucc_synt"/>
    <property type="match status" value="1"/>
</dbReference>
<feature type="binding site" evidence="10">
    <location>
        <position position="250"/>
    </location>
    <ligand>
        <name>IMP</name>
        <dbReference type="ChEBI" id="CHEBI:58053"/>
    </ligand>
</feature>
<dbReference type="PROSITE" id="PS01266">
    <property type="entry name" value="ADENYLOSUCCIN_SYN_1"/>
    <property type="match status" value="1"/>
</dbReference>
<evidence type="ECO:0000256" key="12">
    <source>
        <dbReference type="RuleBase" id="RU000520"/>
    </source>
</evidence>
<feature type="binding site" evidence="10">
    <location>
        <position position="316"/>
    </location>
    <ligand>
        <name>GTP</name>
        <dbReference type="ChEBI" id="CHEBI:37565"/>
    </ligand>
</feature>
<dbReference type="InterPro" id="IPR001114">
    <property type="entry name" value="Adenylosuccinate_synthetase"/>
</dbReference>
<evidence type="ECO:0000256" key="4">
    <source>
        <dbReference type="ARBA" id="ARBA00022723"/>
    </source>
</evidence>
<keyword evidence="6 10" id="KW-0658">Purine biosynthesis</keyword>
<evidence type="ECO:0000256" key="1">
    <source>
        <dbReference type="ARBA" id="ARBA00011738"/>
    </source>
</evidence>
<feature type="binding site" evidence="10">
    <location>
        <begin position="22"/>
        <end position="28"/>
    </location>
    <ligand>
        <name>GTP</name>
        <dbReference type="ChEBI" id="CHEBI:37565"/>
    </ligand>
</feature>
<feature type="active site" description="Proton donor" evidence="10">
    <location>
        <position position="51"/>
    </location>
</feature>